<sequence>MSSDNKEQSLLKNIIESRKLIFTLAWNDFKTKYAGSYLGIIWAFVQPVIMVVMYWFVMEHGLSAGSVLAKQGIHVKFVCYLVSGLVPWFFFSDAVNGGTAALLQYNYLVKKVVFNIDILPVVKVLSAFYVHVFFVLFCIIFYAANGIMPSIYTIQLIYYSFCLFILTLALSYITSAIVVFFRDLTQVVNIALMVGIWATPIMWPFSMLHNEILIFIFKLNPVFYIVQGFRDSLYDRVWFWQETETSVIFWVFVIIAFWLGTTIFKKLRVHFADVL</sequence>
<dbReference type="GO" id="GO:0140359">
    <property type="term" value="F:ABC-type transporter activity"/>
    <property type="evidence" value="ECO:0007669"/>
    <property type="project" value="InterPro"/>
</dbReference>
<evidence type="ECO:0000256" key="5">
    <source>
        <dbReference type="ARBA" id="ARBA00022692"/>
    </source>
</evidence>
<feature type="transmembrane region" description="Helical" evidence="8">
    <location>
        <begin position="187"/>
        <end position="205"/>
    </location>
</feature>
<evidence type="ECO:0000313" key="11">
    <source>
        <dbReference type="Proteomes" id="UP000198838"/>
    </source>
</evidence>
<feature type="transmembrane region" description="Helical" evidence="8">
    <location>
        <begin position="77"/>
        <end position="104"/>
    </location>
</feature>
<name>A0A1I0VMC5_9FIRM</name>
<dbReference type="GO" id="GO:0015920">
    <property type="term" value="P:lipopolysaccharide transport"/>
    <property type="evidence" value="ECO:0007669"/>
    <property type="project" value="TreeGrafter"/>
</dbReference>
<evidence type="ECO:0000256" key="2">
    <source>
        <dbReference type="ARBA" id="ARBA00007783"/>
    </source>
</evidence>
<feature type="transmembrane region" description="Helical" evidence="8">
    <location>
        <begin position="156"/>
        <end position="181"/>
    </location>
</feature>
<dbReference type="EMBL" id="FOJY01000002">
    <property type="protein sequence ID" value="SFA77574.1"/>
    <property type="molecule type" value="Genomic_DNA"/>
</dbReference>
<reference evidence="10 11" key="1">
    <citation type="submission" date="2016-10" db="EMBL/GenBank/DDBJ databases">
        <authorList>
            <person name="de Groot N.N."/>
        </authorList>
    </citation>
    <scope>NUCLEOTIDE SEQUENCE [LARGE SCALE GENOMIC DNA]</scope>
    <source>
        <strain evidence="10 11">DSM 5522</strain>
    </source>
</reference>
<evidence type="ECO:0000256" key="6">
    <source>
        <dbReference type="ARBA" id="ARBA00022989"/>
    </source>
</evidence>
<accession>A0A1I0VMC5</accession>
<comment type="similarity">
    <text evidence="2 8">Belongs to the ABC-2 integral membrane protein family.</text>
</comment>
<feature type="transmembrane region" description="Helical" evidence="8">
    <location>
        <begin position="34"/>
        <end position="57"/>
    </location>
</feature>
<keyword evidence="6 8" id="KW-1133">Transmembrane helix</keyword>
<dbReference type="GO" id="GO:0005886">
    <property type="term" value="C:plasma membrane"/>
    <property type="evidence" value="ECO:0007669"/>
    <property type="project" value="UniProtKB-SubCell"/>
</dbReference>
<evidence type="ECO:0000256" key="4">
    <source>
        <dbReference type="ARBA" id="ARBA00022475"/>
    </source>
</evidence>
<evidence type="ECO:0000256" key="3">
    <source>
        <dbReference type="ARBA" id="ARBA00022448"/>
    </source>
</evidence>
<feature type="transmembrane region" description="Helical" evidence="8">
    <location>
        <begin position="212"/>
        <end position="227"/>
    </location>
</feature>
<dbReference type="STRING" id="1120918.SAMN05216249_10292"/>
<feature type="transmembrane region" description="Helical" evidence="8">
    <location>
        <begin position="247"/>
        <end position="264"/>
    </location>
</feature>
<keyword evidence="3 8" id="KW-0813">Transport</keyword>
<dbReference type="InterPro" id="IPR047817">
    <property type="entry name" value="ABC2_TM_bact-type"/>
</dbReference>
<dbReference type="PANTHER" id="PTHR30413">
    <property type="entry name" value="INNER MEMBRANE TRANSPORT PERMEASE"/>
    <property type="match status" value="1"/>
</dbReference>
<evidence type="ECO:0000259" key="9">
    <source>
        <dbReference type="PROSITE" id="PS51012"/>
    </source>
</evidence>
<dbReference type="Pfam" id="PF01061">
    <property type="entry name" value="ABC2_membrane"/>
    <property type="match status" value="1"/>
</dbReference>
<feature type="domain" description="ABC transmembrane type-2" evidence="9">
    <location>
        <begin position="38"/>
        <end position="267"/>
    </location>
</feature>
<gene>
    <name evidence="10" type="ORF">SAMN05216249_10292</name>
</gene>
<evidence type="ECO:0000313" key="10">
    <source>
        <dbReference type="EMBL" id="SFA77574.1"/>
    </source>
</evidence>
<evidence type="ECO:0000256" key="1">
    <source>
        <dbReference type="ARBA" id="ARBA00004651"/>
    </source>
</evidence>
<evidence type="ECO:0000256" key="7">
    <source>
        <dbReference type="ARBA" id="ARBA00023136"/>
    </source>
</evidence>
<dbReference type="PROSITE" id="PS51012">
    <property type="entry name" value="ABC_TM2"/>
    <property type="match status" value="1"/>
</dbReference>
<dbReference type="RefSeq" id="WP_092870097.1">
    <property type="nucleotide sequence ID" value="NZ_FOJY01000002.1"/>
</dbReference>
<keyword evidence="7 8" id="KW-0472">Membrane</keyword>
<keyword evidence="11" id="KW-1185">Reference proteome</keyword>
<feature type="transmembrane region" description="Helical" evidence="8">
    <location>
        <begin position="124"/>
        <end position="144"/>
    </location>
</feature>
<organism evidence="10 11">
    <name type="scientific">Acetitomaculum ruminis DSM 5522</name>
    <dbReference type="NCBI Taxonomy" id="1120918"/>
    <lineage>
        <taxon>Bacteria</taxon>
        <taxon>Bacillati</taxon>
        <taxon>Bacillota</taxon>
        <taxon>Clostridia</taxon>
        <taxon>Lachnospirales</taxon>
        <taxon>Lachnospiraceae</taxon>
        <taxon>Acetitomaculum</taxon>
    </lineage>
</organism>
<keyword evidence="5 8" id="KW-0812">Transmembrane</keyword>
<comment type="subcellular location">
    <subcellularLocation>
        <location evidence="1 8">Cell membrane</location>
        <topology evidence="1 8">Multi-pass membrane protein</topology>
    </subcellularLocation>
</comment>
<evidence type="ECO:0000256" key="8">
    <source>
        <dbReference type="RuleBase" id="RU361157"/>
    </source>
</evidence>
<dbReference type="OrthoDB" id="9794365at2"/>
<dbReference type="Proteomes" id="UP000198838">
    <property type="component" value="Unassembled WGS sequence"/>
</dbReference>
<dbReference type="InterPro" id="IPR013525">
    <property type="entry name" value="ABC2_TM"/>
</dbReference>
<protein>
    <recommendedName>
        <fullName evidence="8">Transport permease protein</fullName>
    </recommendedName>
</protein>
<keyword evidence="4 8" id="KW-1003">Cell membrane</keyword>
<dbReference type="AlphaFoldDB" id="A0A1I0VMC5"/>
<dbReference type="PANTHER" id="PTHR30413:SF10">
    <property type="entry name" value="CAPSULE POLYSACCHARIDE EXPORT INNER-MEMBRANE PROTEIN CTRC"/>
    <property type="match status" value="1"/>
</dbReference>
<proteinExistence type="inferred from homology"/>